<feature type="compositionally biased region" description="Polar residues" evidence="1">
    <location>
        <begin position="185"/>
        <end position="198"/>
    </location>
</feature>
<gene>
    <name evidence="2" type="ORF">BGZ95_003623</name>
</gene>
<dbReference type="AlphaFoldDB" id="A0AAD4D418"/>
<sequence>MSETNDHRDLYRKSNIRIGLDPSDNGMVDVMMPYDGSQGTGSLTRRPSAGAVSAKTRAGGRSNGCYPSDALMTEQDMVLNLESDTNQRLGPSSSNWPAPPGSRERTGYFDTPPPTHPLPALNTAGGGKGKGILQKSPSVGNHIVYVPPPLPPPAITTPTSSKLSGGISPYADEAMISFPPDSPPRSGNGQKNPSSQQAPAIRIGEVASSQGPRGMPVPHDEPSFLDLNNNSLTVDRYRTDGKSSPAKDRASVNSFFSGLALDEPTPEGYSLPPILPEPSFASEEYVMPAPIARVIPVPTPRGTSPSPSSSLTTVTPPPPSSSSSTKPKSAYERQQEEIQVASCFAQDLGFEIVHPSPNGSPRHKAATPTGSRRL</sequence>
<feature type="region of interest" description="Disordered" evidence="1">
    <location>
        <begin position="351"/>
        <end position="374"/>
    </location>
</feature>
<dbReference type="Proteomes" id="UP001194580">
    <property type="component" value="Unassembled WGS sequence"/>
</dbReference>
<proteinExistence type="predicted"/>
<reference evidence="2" key="1">
    <citation type="journal article" date="2020" name="Fungal Divers.">
        <title>Resolving the Mortierellaceae phylogeny through synthesis of multi-gene phylogenetics and phylogenomics.</title>
        <authorList>
            <person name="Vandepol N."/>
            <person name="Liber J."/>
            <person name="Desiro A."/>
            <person name="Na H."/>
            <person name="Kennedy M."/>
            <person name="Barry K."/>
            <person name="Grigoriev I.V."/>
            <person name="Miller A.N."/>
            <person name="O'Donnell K."/>
            <person name="Stajich J.E."/>
            <person name="Bonito G."/>
        </authorList>
    </citation>
    <scope>NUCLEOTIDE SEQUENCE</scope>
    <source>
        <strain evidence="2">NRRL 28262</strain>
    </source>
</reference>
<dbReference type="EMBL" id="JAAAIL010001837">
    <property type="protein sequence ID" value="KAG0264284.1"/>
    <property type="molecule type" value="Genomic_DNA"/>
</dbReference>
<organism evidence="2 3">
    <name type="scientific">Linnemannia exigua</name>
    <dbReference type="NCBI Taxonomy" id="604196"/>
    <lineage>
        <taxon>Eukaryota</taxon>
        <taxon>Fungi</taxon>
        <taxon>Fungi incertae sedis</taxon>
        <taxon>Mucoromycota</taxon>
        <taxon>Mortierellomycotina</taxon>
        <taxon>Mortierellomycetes</taxon>
        <taxon>Mortierellales</taxon>
        <taxon>Mortierellaceae</taxon>
        <taxon>Linnemannia</taxon>
    </lineage>
</organism>
<feature type="compositionally biased region" description="Basic and acidic residues" evidence="1">
    <location>
        <begin position="1"/>
        <end position="12"/>
    </location>
</feature>
<feature type="region of interest" description="Disordered" evidence="1">
    <location>
        <begin position="1"/>
        <end position="66"/>
    </location>
</feature>
<feature type="compositionally biased region" description="Low complexity" evidence="1">
    <location>
        <begin position="300"/>
        <end position="314"/>
    </location>
</feature>
<accession>A0AAD4D418</accession>
<evidence type="ECO:0000313" key="2">
    <source>
        <dbReference type="EMBL" id="KAG0264284.1"/>
    </source>
</evidence>
<feature type="region of interest" description="Disordered" evidence="1">
    <location>
        <begin position="155"/>
        <end position="229"/>
    </location>
</feature>
<evidence type="ECO:0000313" key="3">
    <source>
        <dbReference type="Proteomes" id="UP001194580"/>
    </source>
</evidence>
<comment type="caution">
    <text evidence="2">The sequence shown here is derived from an EMBL/GenBank/DDBJ whole genome shotgun (WGS) entry which is preliminary data.</text>
</comment>
<name>A0AAD4D418_9FUNG</name>
<feature type="region of interest" description="Disordered" evidence="1">
    <location>
        <begin position="295"/>
        <end position="338"/>
    </location>
</feature>
<evidence type="ECO:0000256" key="1">
    <source>
        <dbReference type="SAM" id="MobiDB-lite"/>
    </source>
</evidence>
<protein>
    <submittedName>
        <fullName evidence="2">Uncharacterized protein</fullName>
    </submittedName>
</protein>
<keyword evidence="3" id="KW-1185">Reference proteome</keyword>